<feature type="domain" description="Prolyl 4-hydroxylase alpha subunit Fe(2+) 2OG dioxygenase" evidence="1">
    <location>
        <begin position="156"/>
        <end position="252"/>
    </location>
</feature>
<name>A0AAD3CN88_9STRA</name>
<comment type="caution">
    <text evidence="2">The sequence shown here is derived from an EMBL/GenBank/DDBJ whole genome shotgun (WGS) entry which is preliminary data.</text>
</comment>
<dbReference type="Proteomes" id="UP001054902">
    <property type="component" value="Unassembled WGS sequence"/>
</dbReference>
<evidence type="ECO:0000313" key="3">
    <source>
        <dbReference type="Proteomes" id="UP001054902"/>
    </source>
</evidence>
<sequence length="255" mass="29081">MEENIAPKNENTTNILGNIEKTSIQSTTKNEATIVRENVEKEIVKGTLRMKLNKMRHLVIKQAIRPEYLDSLFPTILKYFDPQQVEYNGGIAKIKKWKISCYLEVMEGGIPCTNPNTTLLKECQPLLDQCNDLFQSWYRQQKNKDVDVKRIMTFITRYTPNPGEEALLKHVDGAGKVDGSVVVALPIDRWSGPEEENSFEGHGGGLTFWDGRGQQEIDYDTRSGDVAFIDRAVWHQANPITKGTRWALVIFYKVC</sequence>
<dbReference type="InterPro" id="IPR044862">
    <property type="entry name" value="Pro_4_hyd_alph_FE2OG_OXY"/>
</dbReference>
<proteinExistence type="predicted"/>
<evidence type="ECO:0000259" key="1">
    <source>
        <dbReference type="Pfam" id="PF13640"/>
    </source>
</evidence>
<dbReference type="EMBL" id="BLLK01000032">
    <property type="protein sequence ID" value="GFH49076.1"/>
    <property type="molecule type" value="Genomic_DNA"/>
</dbReference>
<dbReference type="Gene3D" id="2.60.120.620">
    <property type="entry name" value="q2cbj1_9rhob like domain"/>
    <property type="match status" value="1"/>
</dbReference>
<gene>
    <name evidence="2" type="ORF">CTEN210_05552</name>
</gene>
<dbReference type="AlphaFoldDB" id="A0AAD3CN88"/>
<keyword evidence="3" id="KW-1185">Reference proteome</keyword>
<reference evidence="2 3" key="1">
    <citation type="journal article" date="2021" name="Sci. Rep.">
        <title>The genome of the diatom Chaetoceros tenuissimus carries an ancient integrated fragment of an extant virus.</title>
        <authorList>
            <person name="Hongo Y."/>
            <person name="Kimura K."/>
            <person name="Takaki Y."/>
            <person name="Yoshida Y."/>
            <person name="Baba S."/>
            <person name="Kobayashi G."/>
            <person name="Nagasaki K."/>
            <person name="Hano T."/>
            <person name="Tomaru Y."/>
        </authorList>
    </citation>
    <scope>NUCLEOTIDE SEQUENCE [LARGE SCALE GENOMIC DNA]</scope>
    <source>
        <strain evidence="2 3">NIES-3715</strain>
    </source>
</reference>
<dbReference type="Pfam" id="PF13640">
    <property type="entry name" value="2OG-FeII_Oxy_3"/>
    <property type="match status" value="1"/>
</dbReference>
<accession>A0AAD3CN88</accession>
<organism evidence="2 3">
    <name type="scientific">Chaetoceros tenuissimus</name>
    <dbReference type="NCBI Taxonomy" id="426638"/>
    <lineage>
        <taxon>Eukaryota</taxon>
        <taxon>Sar</taxon>
        <taxon>Stramenopiles</taxon>
        <taxon>Ochrophyta</taxon>
        <taxon>Bacillariophyta</taxon>
        <taxon>Coscinodiscophyceae</taxon>
        <taxon>Chaetocerotophycidae</taxon>
        <taxon>Chaetocerotales</taxon>
        <taxon>Chaetocerotaceae</taxon>
        <taxon>Chaetoceros</taxon>
    </lineage>
</organism>
<protein>
    <recommendedName>
        <fullName evidence="1">Prolyl 4-hydroxylase alpha subunit Fe(2+) 2OG dioxygenase domain-containing protein</fullName>
    </recommendedName>
</protein>
<evidence type="ECO:0000313" key="2">
    <source>
        <dbReference type="EMBL" id="GFH49076.1"/>
    </source>
</evidence>